<gene>
    <name evidence="7" type="ORF">BG454_18085</name>
</gene>
<sequence>MHHRLLTTTAAVALGLFASTATAETLRFGASADIYGFDPHGVTSSYDNIFVHNIYEPLVRYSPQLDIEPALATHWEIIEPTRIRYFLREGVTFHDGETFDAEDVAVSLMRAVHPNSPLRGNLPGLVDVEIVDDLTVDLIMSGPSPLLNNFLTNIFIMDAGWMRENNAVEPIDANQGEEGFTTSNANGTGPFMVESRRPDSQTVLVVHSDWWDEPQHNLTRIEHRPISSAATRVAALLSGEIDLIQPAPLQDAARVEAAPGVRMLENPGLRTIMMGFNLTDTLNDGNVEENPLQDIRVRRAIKHAIDMDLIQERIMRGKSRNTAALIAPEVPGFAPELNERLPHDPDLARELLAEAGYPDGFAFNVNCTNDNYVNDEGICQALAAMLARVGLEPRLVAEPRQLHFERAQAGQTDMFMLGWATLPMLDGFSVLSAMLHSPEGSYGTWNPGQYSNPRVDELTQAIAVELDDEARIAMMVEAFGIAKEDLAWLPLHQQPLAWAAREGVEIYQSADDLARLWTVRINR</sequence>
<evidence type="ECO:0000256" key="1">
    <source>
        <dbReference type="ARBA" id="ARBA00004418"/>
    </source>
</evidence>
<dbReference type="Gene3D" id="3.40.190.10">
    <property type="entry name" value="Periplasmic binding protein-like II"/>
    <property type="match status" value="1"/>
</dbReference>
<feature type="domain" description="Solute-binding protein family 5" evidence="6">
    <location>
        <begin position="67"/>
        <end position="439"/>
    </location>
</feature>
<dbReference type="PIRSF" id="PIRSF002741">
    <property type="entry name" value="MppA"/>
    <property type="match status" value="1"/>
</dbReference>
<dbReference type="GO" id="GO:1904680">
    <property type="term" value="F:peptide transmembrane transporter activity"/>
    <property type="evidence" value="ECO:0007669"/>
    <property type="project" value="TreeGrafter"/>
</dbReference>
<protein>
    <submittedName>
        <fullName evidence="7">Peptide ABC transporter substrate-binding protein</fullName>
    </submittedName>
</protein>
<evidence type="ECO:0000256" key="3">
    <source>
        <dbReference type="ARBA" id="ARBA00022448"/>
    </source>
</evidence>
<dbReference type="SUPFAM" id="SSF53850">
    <property type="entry name" value="Periplasmic binding protein-like II"/>
    <property type="match status" value="1"/>
</dbReference>
<dbReference type="STRING" id="441209.GCA_001870665_03403"/>
<keyword evidence="4 5" id="KW-0732">Signal</keyword>
<dbReference type="InterPro" id="IPR039424">
    <property type="entry name" value="SBP_5"/>
</dbReference>
<dbReference type="PANTHER" id="PTHR30290">
    <property type="entry name" value="PERIPLASMIC BINDING COMPONENT OF ABC TRANSPORTER"/>
    <property type="match status" value="1"/>
</dbReference>
<dbReference type="GO" id="GO:0043190">
    <property type="term" value="C:ATP-binding cassette (ABC) transporter complex"/>
    <property type="evidence" value="ECO:0007669"/>
    <property type="project" value="InterPro"/>
</dbReference>
<dbReference type="Gene3D" id="3.90.76.10">
    <property type="entry name" value="Dipeptide-binding Protein, Domain 1"/>
    <property type="match status" value="1"/>
</dbReference>
<dbReference type="InterPro" id="IPR030678">
    <property type="entry name" value="Peptide/Ni-bd"/>
</dbReference>
<dbReference type="OrthoDB" id="9803988at2"/>
<name>A0A2K8KKA5_9RHOB</name>
<dbReference type="Pfam" id="PF00496">
    <property type="entry name" value="SBP_bac_5"/>
    <property type="match status" value="1"/>
</dbReference>
<comment type="subcellular location">
    <subcellularLocation>
        <location evidence="1">Periplasm</location>
    </subcellularLocation>
</comment>
<dbReference type="InterPro" id="IPR000914">
    <property type="entry name" value="SBP_5_dom"/>
</dbReference>
<organism evidence="7 8">
    <name type="scientific">Roseinatronobacter bogoriensis subsp. barguzinensis</name>
    <dbReference type="NCBI Taxonomy" id="441209"/>
    <lineage>
        <taxon>Bacteria</taxon>
        <taxon>Pseudomonadati</taxon>
        <taxon>Pseudomonadota</taxon>
        <taxon>Alphaproteobacteria</taxon>
        <taxon>Rhodobacterales</taxon>
        <taxon>Paracoccaceae</taxon>
        <taxon>Roseinatronobacter</taxon>
    </lineage>
</organism>
<reference evidence="7 8" key="1">
    <citation type="submission" date="2017-11" db="EMBL/GenBank/DDBJ databases">
        <title>Revised Sequence and Annotation of the Rhodobaca barguzinensis strain alga05 Genome.</title>
        <authorList>
            <person name="Kopejtka K."/>
            <person name="Tomasch J.M."/>
            <person name="Bunk B."/>
            <person name="Koblizek M."/>
        </authorList>
    </citation>
    <scope>NUCLEOTIDE SEQUENCE [LARGE SCALE GENOMIC DNA]</scope>
    <source>
        <strain evidence="8">alga05</strain>
    </source>
</reference>
<dbReference type="GO" id="GO:0015833">
    <property type="term" value="P:peptide transport"/>
    <property type="evidence" value="ECO:0007669"/>
    <property type="project" value="TreeGrafter"/>
</dbReference>
<dbReference type="Gene3D" id="3.10.105.10">
    <property type="entry name" value="Dipeptide-binding Protein, Domain 3"/>
    <property type="match status" value="1"/>
</dbReference>
<dbReference type="AlphaFoldDB" id="A0A2K8KKA5"/>
<proteinExistence type="inferred from homology"/>
<comment type="similarity">
    <text evidence="2">Belongs to the bacterial solute-binding protein 5 family.</text>
</comment>
<evidence type="ECO:0000313" key="7">
    <source>
        <dbReference type="EMBL" id="ATX67488.1"/>
    </source>
</evidence>
<evidence type="ECO:0000256" key="4">
    <source>
        <dbReference type="ARBA" id="ARBA00022729"/>
    </source>
</evidence>
<dbReference type="PANTHER" id="PTHR30290:SF9">
    <property type="entry name" value="OLIGOPEPTIDE-BINDING PROTEIN APPA"/>
    <property type="match status" value="1"/>
</dbReference>
<dbReference type="GO" id="GO:0030288">
    <property type="term" value="C:outer membrane-bounded periplasmic space"/>
    <property type="evidence" value="ECO:0007669"/>
    <property type="project" value="UniProtKB-ARBA"/>
</dbReference>
<dbReference type="RefSeq" id="WP_071482468.1">
    <property type="nucleotide sequence ID" value="NZ_CP024899.1"/>
</dbReference>
<keyword evidence="3" id="KW-0813">Transport</keyword>
<dbReference type="KEGG" id="rbg:BG454_18085"/>
<accession>A0A2K8KKA5</accession>
<dbReference type="EMBL" id="CP024899">
    <property type="protein sequence ID" value="ATX67488.1"/>
    <property type="molecule type" value="Genomic_DNA"/>
</dbReference>
<feature type="signal peptide" evidence="5">
    <location>
        <begin position="1"/>
        <end position="23"/>
    </location>
</feature>
<evidence type="ECO:0000256" key="5">
    <source>
        <dbReference type="SAM" id="SignalP"/>
    </source>
</evidence>
<evidence type="ECO:0000313" key="8">
    <source>
        <dbReference type="Proteomes" id="UP000228948"/>
    </source>
</evidence>
<keyword evidence="8" id="KW-1185">Reference proteome</keyword>
<feature type="chain" id="PRO_5014972436" evidence="5">
    <location>
        <begin position="24"/>
        <end position="523"/>
    </location>
</feature>
<dbReference type="CDD" id="cd08498">
    <property type="entry name" value="PBP2_NikA_DppA_OppA_like_2"/>
    <property type="match status" value="1"/>
</dbReference>
<dbReference type="Proteomes" id="UP000228948">
    <property type="component" value="Chromosome"/>
</dbReference>
<evidence type="ECO:0000259" key="6">
    <source>
        <dbReference type="Pfam" id="PF00496"/>
    </source>
</evidence>
<evidence type="ECO:0000256" key="2">
    <source>
        <dbReference type="ARBA" id="ARBA00005695"/>
    </source>
</evidence>